<evidence type="ECO:0000313" key="1">
    <source>
        <dbReference type="EMBL" id="PYH69834.1"/>
    </source>
</evidence>
<keyword evidence="2" id="KW-1185">Reference proteome</keyword>
<protein>
    <submittedName>
        <fullName evidence="1">Uncharacterized protein</fullName>
    </submittedName>
</protein>
<gene>
    <name evidence="1" type="ORF">BO88DRAFT_268823</name>
</gene>
<dbReference type="GeneID" id="37206928"/>
<name>A0A319BD16_ASPVC</name>
<dbReference type="EMBL" id="KZ821622">
    <property type="protein sequence ID" value="PYH69834.1"/>
    <property type="molecule type" value="Genomic_DNA"/>
</dbReference>
<organism evidence="1 2">
    <name type="scientific">Aspergillus vadensis (strain CBS 113365 / IMI 142717 / IBT 24658)</name>
    <dbReference type="NCBI Taxonomy" id="1448311"/>
    <lineage>
        <taxon>Eukaryota</taxon>
        <taxon>Fungi</taxon>
        <taxon>Dikarya</taxon>
        <taxon>Ascomycota</taxon>
        <taxon>Pezizomycotina</taxon>
        <taxon>Eurotiomycetes</taxon>
        <taxon>Eurotiomycetidae</taxon>
        <taxon>Eurotiales</taxon>
        <taxon>Aspergillaceae</taxon>
        <taxon>Aspergillus</taxon>
        <taxon>Aspergillus subgen. Circumdati</taxon>
    </lineage>
</organism>
<evidence type="ECO:0000313" key="2">
    <source>
        <dbReference type="Proteomes" id="UP000248405"/>
    </source>
</evidence>
<proteinExistence type="predicted"/>
<accession>A0A319BD16</accession>
<sequence length="278" mass="30800">MIIVFVYGVAHGSIFQLCVTPSSHFLPYNTTLSFPQFNVNPQCSILPPQINENCPPVIPHTCAIFTVDFDFSAFSHGYTVKRSTTQGVRFMYPGMCTCRCRVNGGPPPDHSVETVLTRSTCLQTIVHKCHSCRLHDHYPLHEPSLTVNHVLPEKRSSRLHHFSVKSRTSAILGPVGLQGNKRGSFVACHPGFRGLCCGASRANPMVWMELSQWHDVDDILTLAFHFLHHPTTISLVSGTNVIPSRCSFHCLALCGDKLGWLLTPPDVHNGLGLYLNVC</sequence>
<dbReference type="RefSeq" id="XP_025563628.1">
    <property type="nucleotide sequence ID" value="XM_025702336.1"/>
</dbReference>
<dbReference type="Proteomes" id="UP000248405">
    <property type="component" value="Unassembled WGS sequence"/>
</dbReference>
<reference evidence="1" key="1">
    <citation type="submission" date="2016-12" db="EMBL/GenBank/DDBJ databases">
        <title>The genomes of Aspergillus section Nigri reveals drivers in fungal speciation.</title>
        <authorList>
            <consortium name="DOE Joint Genome Institute"/>
            <person name="Vesth T.C."/>
            <person name="Nybo J."/>
            <person name="Theobald S."/>
            <person name="Brandl J."/>
            <person name="Frisvad J.C."/>
            <person name="Nielsen K.F."/>
            <person name="Lyhne E.K."/>
            <person name="Kogle M.E."/>
            <person name="Kuo A."/>
            <person name="Riley R."/>
            <person name="Clum A."/>
            <person name="Nolan M."/>
            <person name="Lipzen A."/>
            <person name="Salamov A."/>
            <person name="Henrissat B."/>
            <person name="Wiebenga A."/>
            <person name="De Vries R.P."/>
            <person name="Grigoriev I.V."/>
            <person name="Mortensen U.H."/>
            <person name="Andersen M.R."/>
            <person name="Baker S.E."/>
        </authorList>
    </citation>
    <scope>NUCLEOTIDE SEQUENCE [LARGE SCALE GENOMIC DNA]</scope>
    <source>
        <strain evidence="1">CBS 113365</strain>
    </source>
</reference>
<dbReference type="AlphaFoldDB" id="A0A319BD16"/>